<evidence type="ECO:0000256" key="2">
    <source>
        <dbReference type="ARBA" id="ARBA00023033"/>
    </source>
</evidence>
<accession>A0A835PY62</accession>
<dbReference type="PANTHER" id="PTHR45934:SF9">
    <property type="entry name" value="FAD_NAD(P)-BINDING OXIDOREDUCTASE FAMILY PROTEIN"/>
    <property type="match status" value="1"/>
</dbReference>
<protein>
    <recommendedName>
        <fullName evidence="4">FAD-binding domain-containing protein</fullName>
    </recommendedName>
</protein>
<dbReference type="AlphaFoldDB" id="A0A835PY62"/>
<evidence type="ECO:0000313" key="6">
    <source>
        <dbReference type="EMBL" id="KAG0462052.1"/>
    </source>
</evidence>
<dbReference type="GO" id="GO:0071949">
    <property type="term" value="F:FAD binding"/>
    <property type="evidence" value="ECO:0007669"/>
    <property type="project" value="InterPro"/>
</dbReference>
<comment type="caution">
    <text evidence="5">The sequence shown here is derived from an EMBL/GenBank/DDBJ whole genome shotgun (WGS) entry which is preliminary data.</text>
</comment>
<sequence length="466" mass="51006">MATTSASSPLFTSFSLLPKRRPTHRQALKPRSSSNGPISYQEDVVVVGAGIAGLATALSLHRLGVRTLVVEQGDSLRTGGTSLTLFRNGWRVLDSIGVGEELRSKFLRIEGLVMRSEDGRELRSFSFEEEAPGQEIRAVERRILLETLSSRLPSNTILFGSGVRTLRREGAQVLLELDDGSQMLAKIIIGCDGVRSSVARWMGFAEPKYVGHCAFRGLGHYPQGQPFKTNLEYIYGRGIRAGFVPVSHTNVYWFICINLPSPGPRIDDPSALKREALELIRSWPPNLINVIKNTPDDAVIKTPLVDRWLWPGLSPPASVGKVVVAGDAWHPMTPNLGQGACCALEDSVVLAGKLAYALKEKGKGSSVEAALRSYGQERWARVFPLTIRAHLVGSLLQWEHPLVCRFRNNVLIPSTIVNRASSLDVSSLGRKHGSAFVYLFCAGGMLPSVVFVHPQNHREGCEAEPS</sequence>
<dbReference type="EMBL" id="JADCNL010000011">
    <property type="protein sequence ID" value="KAG0460621.1"/>
    <property type="molecule type" value="Genomic_DNA"/>
</dbReference>
<gene>
    <name evidence="6" type="ORF">HPP92_020528</name>
    <name evidence="5" type="ORF">HPP92_020918</name>
</gene>
<organism evidence="5 7">
    <name type="scientific">Vanilla planifolia</name>
    <name type="common">Vanilla</name>
    <dbReference type="NCBI Taxonomy" id="51239"/>
    <lineage>
        <taxon>Eukaryota</taxon>
        <taxon>Viridiplantae</taxon>
        <taxon>Streptophyta</taxon>
        <taxon>Embryophyta</taxon>
        <taxon>Tracheophyta</taxon>
        <taxon>Spermatophyta</taxon>
        <taxon>Magnoliopsida</taxon>
        <taxon>Liliopsida</taxon>
        <taxon>Asparagales</taxon>
        <taxon>Orchidaceae</taxon>
        <taxon>Vanilloideae</taxon>
        <taxon>Vanilleae</taxon>
        <taxon>Vanilla</taxon>
    </lineage>
</organism>
<dbReference type="OrthoDB" id="655030at2759"/>
<dbReference type="Pfam" id="PF01494">
    <property type="entry name" value="FAD_binding_3"/>
    <property type="match status" value="1"/>
</dbReference>
<dbReference type="SUPFAM" id="SSF51905">
    <property type="entry name" value="FAD/NAD(P)-binding domain"/>
    <property type="match status" value="1"/>
</dbReference>
<comment type="similarity">
    <text evidence="3">Belongs to the 3-hydroxybenzoate 6-hydroxylase family.</text>
</comment>
<keyword evidence="7" id="KW-1185">Reference proteome</keyword>
<name>A0A835PY62_VANPL</name>
<evidence type="ECO:0000313" key="7">
    <source>
        <dbReference type="Proteomes" id="UP000636800"/>
    </source>
</evidence>
<dbReference type="PANTHER" id="PTHR45934">
    <property type="entry name" value="FAD/NAD(P)-BINDING OXIDOREDUCTASE FAMILY PROTEIN"/>
    <property type="match status" value="1"/>
</dbReference>
<keyword evidence="1" id="KW-0560">Oxidoreductase</keyword>
<evidence type="ECO:0000256" key="3">
    <source>
        <dbReference type="ARBA" id="ARBA00024018"/>
    </source>
</evidence>
<dbReference type="GO" id="GO:0004497">
    <property type="term" value="F:monooxygenase activity"/>
    <property type="evidence" value="ECO:0007669"/>
    <property type="project" value="UniProtKB-KW"/>
</dbReference>
<dbReference type="InterPro" id="IPR044560">
    <property type="entry name" value="MOase"/>
</dbReference>
<evidence type="ECO:0000259" key="4">
    <source>
        <dbReference type="Pfam" id="PF01494"/>
    </source>
</evidence>
<keyword evidence="2" id="KW-0503">Monooxygenase</keyword>
<dbReference type="InterPro" id="IPR002938">
    <property type="entry name" value="FAD-bd"/>
</dbReference>
<evidence type="ECO:0000256" key="1">
    <source>
        <dbReference type="ARBA" id="ARBA00023002"/>
    </source>
</evidence>
<dbReference type="Proteomes" id="UP000639772">
    <property type="component" value="Chromosome 11"/>
</dbReference>
<proteinExistence type="inferred from homology"/>
<dbReference type="Proteomes" id="UP000636800">
    <property type="component" value="Chromosome 11"/>
</dbReference>
<evidence type="ECO:0000313" key="8">
    <source>
        <dbReference type="Proteomes" id="UP000639772"/>
    </source>
</evidence>
<dbReference type="InterPro" id="IPR036188">
    <property type="entry name" value="FAD/NAD-bd_sf"/>
</dbReference>
<reference evidence="7 8" key="1">
    <citation type="journal article" date="2020" name="Nat. Food">
        <title>A phased Vanilla planifolia genome enables genetic improvement of flavour and production.</title>
        <authorList>
            <person name="Hasing T."/>
            <person name="Tang H."/>
            <person name="Brym M."/>
            <person name="Khazi F."/>
            <person name="Huang T."/>
            <person name="Chambers A.H."/>
        </authorList>
    </citation>
    <scope>NUCLEOTIDE SEQUENCE [LARGE SCALE GENOMIC DNA]</scope>
    <source>
        <tissue evidence="5">Leaf</tissue>
    </source>
</reference>
<evidence type="ECO:0000313" key="5">
    <source>
        <dbReference type="EMBL" id="KAG0460621.1"/>
    </source>
</evidence>
<dbReference type="EMBL" id="JADCNM010000011">
    <property type="protein sequence ID" value="KAG0462052.1"/>
    <property type="molecule type" value="Genomic_DNA"/>
</dbReference>
<dbReference type="PRINTS" id="PR00420">
    <property type="entry name" value="RNGMNOXGNASE"/>
</dbReference>
<dbReference type="Gene3D" id="3.50.50.60">
    <property type="entry name" value="FAD/NAD(P)-binding domain"/>
    <property type="match status" value="1"/>
</dbReference>
<feature type="domain" description="FAD-binding" evidence="4">
    <location>
        <begin position="43"/>
        <end position="381"/>
    </location>
</feature>